<evidence type="ECO:0000256" key="1">
    <source>
        <dbReference type="SAM" id="MobiDB-lite"/>
    </source>
</evidence>
<feature type="transmembrane region" description="Helical" evidence="2">
    <location>
        <begin position="67"/>
        <end position="87"/>
    </location>
</feature>
<feature type="transmembrane region" description="Helical" evidence="2">
    <location>
        <begin position="205"/>
        <end position="232"/>
    </location>
</feature>
<keyword evidence="2" id="KW-0472">Membrane</keyword>
<feature type="transmembrane region" description="Helical" evidence="2">
    <location>
        <begin position="328"/>
        <end position="349"/>
    </location>
</feature>
<accession>A0A9P3FBQ7</accession>
<dbReference type="Proteomes" id="UP000825890">
    <property type="component" value="Unassembled WGS sequence"/>
</dbReference>
<dbReference type="OrthoDB" id="2126185at2759"/>
<feature type="transmembrane region" description="Helical" evidence="2">
    <location>
        <begin position="601"/>
        <end position="621"/>
    </location>
</feature>
<protein>
    <submittedName>
        <fullName evidence="3">Uncharacterized protein</fullName>
    </submittedName>
</protein>
<evidence type="ECO:0000313" key="3">
    <source>
        <dbReference type="EMBL" id="GIZ36825.1"/>
    </source>
</evidence>
<sequence length="624" mass="69698">MIDYSGAVAQALRILLDDPVFRTGSDNWDAFLTLALYSLLLASGWKVAGTFIHFYRQARRGRGQRRWGVIHGLLAFSIASFIIVNLLRWEYRRLKLVELAVTQAWHDAKDTFREKGILDSLPVDETSWRYRIYKSTYGQLPDSLVDSITWISPDWKSNASVFDYFKLLIDEGRRSYWTRQWYMGFLAWSLYASAKCAGLDLGASFAASCILLAYHFSLAAVQALFMALILLVPPSRGETKPRRFVKPVWIVAVAVLQSTTLVALPWTLTKLENSGSSTREAWQSTFALGRNLLLVVSLVSPVVLNFDLALEMHPLSEDHVETKRRARVVGWSWAIVGILSLLLHLHSWWQCFQEASPGKLWRWTHLALLQPWHDAQYNVFKDSTFRVFGILGDHPWINALGWDVIFSTAGVCMLSVMCDTNARSMLQCSLMPWLDDALVVAEHVAEVVQHAADEGFTKGMEVVNQAQASMTSGLVTATRRGLDKAQQLASESNLDIAESIEGKIRRVKDLVDAQGRTINDDGETLRKSRVQRGNDRRITRSFGAEADAGLSPRRNLRSTSARSSSRTRARSSSRKGSKRQTRRATSLMPDEASGIAEQGGLAYALFLVGGLGLASAGSFGADLM</sequence>
<feature type="compositionally biased region" description="Basic residues" evidence="1">
    <location>
        <begin position="565"/>
        <end position="582"/>
    </location>
</feature>
<feature type="transmembrane region" description="Helical" evidence="2">
    <location>
        <begin position="288"/>
        <end position="308"/>
    </location>
</feature>
<organism evidence="3 4">
    <name type="scientific">Cercospora kikuchii</name>
    <dbReference type="NCBI Taxonomy" id="84275"/>
    <lineage>
        <taxon>Eukaryota</taxon>
        <taxon>Fungi</taxon>
        <taxon>Dikarya</taxon>
        <taxon>Ascomycota</taxon>
        <taxon>Pezizomycotina</taxon>
        <taxon>Dothideomycetes</taxon>
        <taxon>Dothideomycetidae</taxon>
        <taxon>Mycosphaerellales</taxon>
        <taxon>Mycosphaerellaceae</taxon>
        <taxon>Cercospora</taxon>
    </lineage>
</organism>
<feature type="region of interest" description="Disordered" evidence="1">
    <location>
        <begin position="533"/>
        <end position="591"/>
    </location>
</feature>
<keyword evidence="2" id="KW-0812">Transmembrane</keyword>
<dbReference type="RefSeq" id="XP_044651312.1">
    <property type="nucleotide sequence ID" value="XM_044795377.1"/>
</dbReference>
<comment type="caution">
    <text evidence="3">The sequence shown here is derived from an EMBL/GenBank/DDBJ whole genome shotgun (WGS) entry which is preliminary data.</text>
</comment>
<dbReference type="EMBL" id="BOLY01000001">
    <property type="protein sequence ID" value="GIZ36825.1"/>
    <property type="molecule type" value="Genomic_DNA"/>
</dbReference>
<evidence type="ECO:0000256" key="2">
    <source>
        <dbReference type="SAM" id="Phobius"/>
    </source>
</evidence>
<dbReference type="AlphaFoldDB" id="A0A9P3FBQ7"/>
<keyword evidence="2" id="KW-1133">Transmembrane helix</keyword>
<gene>
    <name evidence="3" type="ORF">CKM354_000029200</name>
</gene>
<name>A0A9P3FBQ7_9PEZI</name>
<reference evidence="3 4" key="1">
    <citation type="submission" date="2021-01" db="EMBL/GenBank/DDBJ databases">
        <title>Cercospora kikuchii MAFF 305040 whole genome shotgun sequence.</title>
        <authorList>
            <person name="Kashiwa T."/>
            <person name="Suzuki T."/>
        </authorList>
    </citation>
    <scope>NUCLEOTIDE SEQUENCE [LARGE SCALE GENOMIC DNA]</scope>
    <source>
        <strain evidence="3 4">MAFF 305040</strain>
    </source>
</reference>
<evidence type="ECO:0000313" key="4">
    <source>
        <dbReference type="Proteomes" id="UP000825890"/>
    </source>
</evidence>
<dbReference type="GeneID" id="68285867"/>
<feature type="transmembrane region" description="Helical" evidence="2">
    <location>
        <begin position="34"/>
        <end position="55"/>
    </location>
</feature>
<feature type="transmembrane region" description="Helical" evidence="2">
    <location>
        <begin position="244"/>
        <end position="268"/>
    </location>
</feature>
<proteinExistence type="predicted"/>
<keyword evidence="4" id="KW-1185">Reference proteome</keyword>